<dbReference type="RefSeq" id="WP_196200100.1">
    <property type="nucleotide sequence ID" value="NZ_JADPUN010000076.1"/>
</dbReference>
<dbReference type="PROSITE" id="PS51257">
    <property type="entry name" value="PROKAR_LIPOPROTEIN"/>
    <property type="match status" value="1"/>
</dbReference>
<protein>
    <submittedName>
        <fullName evidence="1">Uncharacterized protein</fullName>
    </submittedName>
</protein>
<dbReference type="Proteomes" id="UP000638560">
    <property type="component" value="Unassembled WGS sequence"/>
</dbReference>
<gene>
    <name evidence="1" type="ORF">I0C86_05505</name>
</gene>
<reference evidence="1 2" key="1">
    <citation type="submission" date="2020-11" db="EMBL/GenBank/DDBJ databases">
        <title>A novel isolate from a Black sea contaminated sediment with potential to produce alkanes: Plantactinospora alkalitolerans sp. nov.</title>
        <authorList>
            <person name="Carro L."/>
            <person name="Veyisoglu A."/>
            <person name="Guven K."/>
            <person name="Schumann P."/>
            <person name="Klenk H.-P."/>
            <person name="Sahin N."/>
        </authorList>
    </citation>
    <scope>NUCLEOTIDE SEQUENCE [LARGE SCALE GENOMIC DNA]</scope>
    <source>
        <strain evidence="1 2">S1510</strain>
    </source>
</reference>
<name>A0ABS0GQH0_9ACTN</name>
<sequence>MRTALRMVGLGIVLCATLGGCGGGSVESAEICDEVSALIPQIANQDRETLGAHLDDWHRILDLTIRASDPELADYAEQVNKTDRQTLSMYVPLRDIQDLACK</sequence>
<proteinExistence type="predicted"/>
<evidence type="ECO:0000313" key="1">
    <source>
        <dbReference type="EMBL" id="MBF9128449.1"/>
    </source>
</evidence>
<organism evidence="1 2">
    <name type="scientific">Plantactinospora alkalitolerans</name>
    <dbReference type="NCBI Taxonomy" id="2789879"/>
    <lineage>
        <taxon>Bacteria</taxon>
        <taxon>Bacillati</taxon>
        <taxon>Actinomycetota</taxon>
        <taxon>Actinomycetes</taxon>
        <taxon>Micromonosporales</taxon>
        <taxon>Micromonosporaceae</taxon>
        <taxon>Plantactinospora</taxon>
    </lineage>
</organism>
<keyword evidence="2" id="KW-1185">Reference proteome</keyword>
<accession>A0ABS0GQH0</accession>
<dbReference type="EMBL" id="JADPUN010000076">
    <property type="protein sequence ID" value="MBF9128449.1"/>
    <property type="molecule type" value="Genomic_DNA"/>
</dbReference>
<evidence type="ECO:0000313" key="2">
    <source>
        <dbReference type="Proteomes" id="UP000638560"/>
    </source>
</evidence>
<comment type="caution">
    <text evidence="1">The sequence shown here is derived from an EMBL/GenBank/DDBJ whole genome shotgun (WGS) entry which is preliminary data.</text>
</comment>